<feature type="domain" description="Saposin B-type" evidence="3">
    <location>
        <begin position="48"/>
        <end position="128"/>
    </location>
</feature>
<dbReference type="InterPro" id="IPR007856">
    <property type="entry name" value="SapB_1"/>
</dbReference>
<dbReference type="SUPFAM" id="SSF47862">
    <property type="entry name" value="Saposin"/>
    <property type="match status" value="1"/>
</dbReference>
<feature type="signal peptide" evidence="2">
    <location>
        <begin position="1"/>
        <end position="19"/>
    </location>
</feature>
<evidence type="ECO:0000313" key="4">
    <source>
        <dbReference type="EMBL" id="KAJ8333210.1"/>
    </source>
</evidence>
<dbReference type="InterPro" id="IPR038847">
    <property type="entry name" value="Granulysin-like"/>
</dbReference>
<protein>
    <recommendedName>
        <fullName evidence="3">Saposin B-type domain-containing protein</fullName>
    </recommendedName>
</protein>
<name>A0A9Q1IAC8_SYNKA</name>
<keyword evidence="1" id="KW-1015">Disulfide bond</keyword>
<comment type="caution">
    <text evidence="4">The sequence shown here is derived from an EMBL/GenBank/DDBJ whole genome shotgun (WGS) entry which is preliminary data.</text>
</comment>
<dbReference type="AlphaFoldDB" id="A0A9Q1IAC8"/>
<evidence type="ECO:0000256" key="1">
    <source>
        <dbReference type="ARBA" id="ARBA00023157"/>
    </source>
</evidence>
<keyword evidence="5" id="KW-1185">Reference proteome</keyword>
<dbReference type="InterPro" id="IPR011001">
    <property type="entry name" value="Saposin-like"/>
</dbReference>
<dbReference type="GO" id="GO:0042742">
    <property type="term" value="P:defense response to bacterium"/>
    <property type="evidence" value="ECO:0007669"/>
    <property type="project" value="InterPro"/>
</dbReference>
<dbReference type="SMART" id="SM00741">
    <property type="entry name" value="SapB"/>
    <property type="match status" value="1"/>
</dbReference>
<dbReference type="InterPro" id="IPR008138">
    <property type="entry name" value="SapB_2"/>
</dbReference>
<gene>
    <name evidence="4" type="ORF">SKAU_G00421060</name>
</gene>
<dbReference type="Pfam" id="PF05184">
    <property type="entry name" value="SapB_1"/>
    <property type="match status" value="1"/>
</dbReference>
<feature type="chain" id="PRO_5040343529" description="Saposin B-type domain-containing protein" evidence="2">
    <location>
        <begin position="20"/>
        <end position="129"/>
    </location>
</feature>
<keyword evidence="2" id="KW-0732">Signal</keyword>
<dbReference type="GO" id="GO:0006629">
    <property type="term" value="P:lipid metabolic process"/>
    <property type="evidence" value="ECO:0007669"/>
    <property type="project" value="InterPro"/>
</dbReference>
<dbReference type="InterPro" id="IPR008139">
    <property type="entry name" value="SaposinB_dom"/>
</dbReference>
<accession>A0A9Q1IAC8</accession>
<dbReference type="PROSITE" id="PS50015">
    <property type="entry name" value="SAP_B"/>
    <property type="match status" value="1"/>
</dbReference>
<dbReference type="PANTHER" id="PTHR15541:SF2">
    <property type="entry name" value="GRANULYSIN"/>
    <property type="match status" value="1"/>
</dbReference>
<evidence type="ECO:0000259" key="3">
    <source>
        <dbReference type="PROSITE" id="PS50015"/>
    </source>
</evidence>
<evidence type="ECO:0000313" key="5">
    <source>
        <dbReference type="Proteomes" id="UP001152622"/>
    </source>
</evidence>
<evidence type="ECO:0000256" key="2">
    <source>
        <dbReference type="SAM" id="SignalP"/>
    </source>
</evidence>
<dbReference type="Gene3D" id="1.10.225.10">
    <property type="entry name" value="Saposin-like"/>
    <property type="match status" value="1"/>
</dbReference>
<dbReference type="PANTHER" id="PTHR15541">
    <property type="entry name" value="GRANULYSIN RELATED"/>
    <property type="match status" value="1"/>
</dbReference>
<organism evidence="4 5">
    <name type="scientific">Synaphobranchus kaupii</name>
    <name type="common">Kaup's arrowtooth eel</name>
    <dbReference type="NCBI Taxonomy" id="118154"/>
    <lineage>
        <taxon>Eukaryota</taxon>
        <taxon>Metazoa</taxon>
        <taxon>Chordata</taxon>
        <taxon>Craniata</taxon>
        <taxon>Vertebrata</taxon>
        <taxon>Euteleostomi</taxon>
        <taxon>Actinopterygii</taxon>
        <taxon>Neopterygii</taxon>
        <taxon>Teleostei</taxon>
        <taxon>Anguilliformes</taxon>
        <taxon>Synaphobranchidae</taxon>
        <taxon>Synaphobranchus</taxon>
    </lineage>
</organism>
<dbReference type="OrthoDB" id="69496at2759"/>
<dbReference type="EMBL" id="JAINUF010000024">
    <property type="protein sequence ID" value="KAJ8333210.1"/>
    <property type="molecule type" value="Genomic_DNA"/>
</dbReference>
<dbReference type="Proteomes" id="UP001152622">
    <property type="component" value="Chromosome 24"/>
</dbReference>
<dbReference type="Pfam" id="PF03489">
    <property type="entry name" value="SapB_2"/>
    <property type="match status" value="1"/>
</dbReference>
<reference evidence="4" key="1">
    <citation type="journal article" date="2023" name="Science">
        <title>Genome structures resolve the early diversification of teleost fishes.</title>
        <authorList>
            <person name="Parey E."/>
            <person name="Louis A."/>
            <person name="Montfort J."/>
            <person name="Bouchez O."/>
            <person name="Roques C."/>
            <person name="Iampietro C."/>
            <person name="Lluch J."/>
            <person name="Castinel A."/>
            <person name="Donnadieu C."/>
            <person name="Desvignes T."/>
            <person name="Floi Bucao C."/>
            <person name="Jouanno E."/>
            <person name="Wen M."/>
            <person name="Mejri S."/>
            <person name="Dirks R."/>
            <person name="Jansen H."/>
            <person name="Henkel C."/>
            <person name="Chen W.J."/>
            <person name="Zahm M."/>
            <person name="Cabau C."/>
            <person name="Klopp C."/>
            <person name="Thompson A.W."/>
            <person name="Robinson-Rechavi M."/>
            <person name="Braasch I."/>
            <person name="Lecointre G."/>
            <person name="Bobe J."/>
            <person name="Postlethwait J.H."/>
            <person name="Berthelot C."/>
            <person name="Roest Crollius H."/>
            <person name="Guiguen Y."/>
        </authorList>
    </citation>
    <scope>NUCLEOTIDE SEQUENCE</scope>
    <source>
        <strain evidence="4">WJC10195</strain>
    </source>
</reference>
<sequence>MKSSIILCFLLTYTACAQSGHFHGNGVLETGDDMALEAEAEAETMENIPGSCLICKSIMNKVKASMSDHESKEEIKKKLHNVCNKLHFVKGTCKKVVNKYLNKLADELLTSDGARTACVKIKLCKPKAL</sequence>
<proteinExistence type="predicted"/>